<dbReference type="Gene3D" id="3.40.50.150">
    <property type="entry name" value="Vaccinia Virus protein VP39"/>
    <property type="match status" value="1"/>
</dbReference>
<dbReference type="GO" id="GO:0032259">
    <property type="term" value="P:methylation"/>
    <property type="evidence" value="ECO:0007669"/>
    <property type="project" value="UniProtKB-KW"/>
</dbReference>
<evidence type="ECO:0000259" key="3">
    <source>
        <dbReference type="Pfam" id="PF13649"/>
    </source>
</evidence>
<evidence type="ECO:0000256" key="1">
    <source>
        <dbReference type="ARBA" id="ARBA00022603"/>
    </source>
</evidence>
<dbReference type="PANTHER" id="PTHR43861">
    <property type="entry name" value="TRANS-ACONITATE 2-METHYLTRANSFERASE-RELATED"/>
    <property type="match status" value="1"/>
</dbReference>
<dbReference type="AlphaFoldDB" id="A0A1W1D1M4"/>
<keyword evidence="2 4" id="KW-0808">Transferase</keyword>
<dbReference type="EMBL" id="FPHP01000002">
    <property type="protein sequence ID" value="SFV74545.1"/>
    <property type="molecule type" value="Genomic_DNA"/>
</dbReference>
<dbReference type="InterPro" id="IPR029063">
    <property type="entry name" value="SAM-dependent_MTases_sf"/>
</dbReference>
<evidence type="ECO:0000256" key="2">
    <source>
        <dbReference type="ARBA" id="ARBA00022679"/>
    </source>
</evidence>
<dbReference type="Pfam" id="PF13649">
    <property type="entry name" value="Methyltransf_25"/>
    <property type="match status" value="1"/>
</dbReference>
<accession>A0A1W1D1M4</accession>
<proteinExistence type="predicted"/>
<feature type="domain" description="Methyltransferase" evidence="3">
    <location>
        <begin position="42"/>
        <end position="124"/>
    </location>
</feature>
<name>A0A1W1D1M4_9ZZZZ</name>
<gene>
    <name evidence="4" type="ORF">MNB_SM-3-434</name>
</gene>
<organism evidence="4">
    <name type="scientific">hydrothermal vent metagenome</name>
    <dbReference type="NCBI Taxonomy" id="652676"/>
    <lineage>
        <taxon>unclassified sequences</taxon>
        <taxon>metagenomes</taxon>
        <taxon>ecological metagenomes</taxon>
    </lineage>
</organism>
<dbReference type="GO" id="GO:0008168">
    <property type="term" value="F:methyltransferase activity"/>
    <property type="evidence" value="ECO:0007669"/>
    <property type="project" value="UniProtKB-KW"/>
</dbReference>
<keyword evidence="1" id="KW-0489">Methyltransferase</keyword>
<dbReference type="PANTHER" id="PTHR43861:SF1">
    <property type="entry name" value="TRANS-ACONITATE 2-METHYLTRANSFERASE"/>
    <property type="match status" value="1"/>
</dbReference>
<reference evidence="4" key="1">
    <citation type="submission" date="2016-10" db="EMBL/GenBank/DDBJ databases">
        <authorList>
            <person name="de Groot N.N."/>
        </authorList>
    </citation>
    <scope>NUCLEOTIDE SEQUENCE</scope>
</reference>
<dbReference type="SUPFAM" id="SSF53335">
    <property type="entry name" value="S-adenosyl-L-methionine-dependent methyltransferases"/>
    <property type="match status" value="1"/>
</dbReference>
<sequence>MNPSNVNLEFSKYAKHYEQRNVIQNMVVDELFSHLTTQPKNILDLGCGSGAIYKKINWKYEQFIGVDFAKGMLDLHPKASNVSLIYGDFNTQELFDTLQSYSFDHIFSASALQWATNLENVFMHLQKFNAPISLAIFTSHTFHTLHQTASISSLLRSAKEIEILQKKYFQEATFEIKKYQLPFDTTREMLRYIKQSGVSGSRKLLSLKQTKKLLDEYPLSYLEFEVAFIYTKG</sequence>
<dbReference type="InterPro" id="IPR041698">
    <property type="entry name" value="Methyltransf_25"/>
</dbReference>
<protein>
    <submittedName>
        <fullName evidence="4">Putative methyl transferase</fullName>
    </submittedName>
</protein>
<evidence type="ECO:0000313" key="4">
    <source>
        <dbReference type="EMBL" id="SFV74545.1"/>
    </source>
</evidence>
<dbReference type="CDD" id="cd02440">
    <property type="entry name" value="AdoMet_MTases"/>
    <property type="match status" value="1"/>
</dbReference>